<protein>
    <submittedName>
        <fullName evidence="3">Peptidase S1 domain-containing protein</fullName>
    </submittedName>
</protein>
<dbReference type="PANTHER" id="PTHR22596:SF4">
    <property type="entry name" value="PEPTIDASE S1 DOMAIN-CONTAINING PROTEIN"/>
    <property type="match status" value="1"/>
</dbReference>
<evidence type="ECO:0000256" key="1">
    <source>
        <dbReference type="SAM" id="SignalP"/>
    </source>
</evidence>
<dbReference type="Bgee" id="WBGene00017791">
    <property type="expression patterns" value="Expressed in adult organism and 1 other cell type or tissue"/>
</dbReference>
<accession>O76654</accession>
<dbReference type="HOGENOM" id="CLU_687427_0_0_1"/>
<feature type="signal peptide" evidence="1">
    <location>
        <begin position="1"/>
        <end position="21"/>
    </location>
</feature>
<dbReference type="RefSeq" id="NP_504916.1">
    <property type="nucleotide sequence ID" value="NM_072515.3"/>
</dbReference>
<evidence type="ECO:0000259" key="2">
    <source>
        <dbReference type="PROSITE" id="PS50240"/>
    </source>
</evidence>
<dbReference type="PANTHER" id="PTHR22596">
    <property type="entry name" value="TRYPSIN-LIKE PROTEASE PROTEIN 6"/>
    <property type="match status" value="1"/>
</dbReference>
<dbReference type="InterPro" id="IPR043504">
    <property type="entry name" value="Peptidase_S1_PA_chymotrypsin"/>
</dbReference>
<dbReference type="SMART" id="SM00020">
    <property type="entry name" value="Tryp_SPc"/>
    <property type="match status" value="1"/>
</dbReference>
<dbReference type="InterPro" id="IPR002195">
    <property type="entry name" value="Dihydroorotase_CS"/>
</dbReference>
<dbReference type="PaxDb" id="6239-F25E5.10"/>
<dbReference type="AlphaFoldDB" id="O76654"/>
<dbReference type="InterPro" id="IPR009003">
    <property type="entry name" value="Peptidase_S1_PA"/>
</dbReference>
<dbReference type="PROSITE" id="PS50240">
    <property type="entry name" value="TRYPSIN_DOM"/>
    <property type="match status" value="1"/>
</dbReference>
<dbReference type="PIR" id="C89102">
    <property type="entry name" value="C89102"/>
</dbReference>
<dbReference type="GeneID" id="179134"/>
<name>O76654_CAEEL</name>
<dbReference type="OMA" id="VDGPYEC"/>
<dbReference type="STRING" id="6239.F25E5.10.1"/>
<dbReference type="Gene3D" id="2.40.10.10">
    <property type="entry name" value="Trypsin-like serine proteases"/>
    <property type="match status" value="1"/>
</dbReference>
<feature type="domain" description="Peptidase S1" evidence="2">
    <location>
        <begin position="50"/>
        <end position="316"/>
    </location>
</feature>
<dbReference type="GO" id="GO:0004252">
    <property type="term" value="F:serine-type endopeptidase activity"/>
    <property type="evidence" value="ECO:0007669"/>
    <property type="project" value="InterPro"/>
</dbReference>
<keyword evidence="1" id="KW-0732">Signal</keyword>
<organism evidence="3 4">
    <name type="scientific">Caenorhabditis elegans</name>
    <dbReference type="NCBI Taxonomy" id="6239"/>
    <lineage>
        <taxon>Eukaryota</taxon>
        <taxon>Metazoa</taxon>
        <taxon>Ecdysozoa</taxon>
        <taxon>Nematoda</taxon>
        <taxon>Chromadorea</taxon>
        <taxon>Rhabditida</taxon>
        <taxon>Rhabditina</taxon>
        <taxon>Rhabditomorpha</taxon>
        <taxon>Rhabditoidea</taxon>
        <taxon>Rhabditidae</taxon>
        <taxon>Peloderinae</taxon>
        <taxon>Caenorhabditis</taxon>
    </lineage>
</organism>
<dbReference type="SMR" id="O76654"/>
<dbReference type="eggNOG" id="KOG3627">
    <property type="taxonomic scope" value="Eukaryota"/>
</dbReference>
<keyword evidence="4" id="KW-1185">Reference proteome</keyword>
<dbReference type="KEGG" id="cel:CELE_F25E5.10"/>
<dbReference type="InterPro" id="IPR001254">
    <property type="entry name" value="Trypsin_dom"/>
</dbReference>
<gene>
    <name evidence="3 5" type="primary">try-8</name>
    <name evidence="3" type="ORF">CELE_F25E5.10</name>
    <name evidence="5" type="ORF">F25E5.10</name>
</gene>
<dbReference type="PhylomeDB" id="O76654"/>
<reference evidence="3 4" key="1">
    <citation type="journal article" date="1998" name="Science">
        <title>Genome sequence of the nematode C. elegans: a platform for investigating biology.</title>
        <authorList>
            <consortium name="The C. elegans sequencing consortium"/>
            <person name="Sulson J.E."/>
            <person name="Waterston R."/>
        </authorList>
    </citation>
    <scope>NUCLEOTIDE SEQUENCE [LARGE SCALE GENOMIC DNA]</scope>
    <source>
        <strain evidence="3 4">Bristol N2</strain>
    </source>
</reference>
<evidence type="ECO:0000313" key="4">
    <source>
        <dbReference type="Proteomes" id="UP000001940"/>
    </source>
</evidence>
<dbReference type="SUPFAM" id="SSF50494">
    <property type="entry name" value="Trypsin-like serine proteases"/>
    <property type="match status" value="1"/>
</dbReference>
<dbReference type="CTD" id="179134"/>
<dbReference type="EMBL" id="BX284605">
    <property type="protein sequence ID" value="CCD65096.1"/>
    <property type="molecule type" value="Genomic_DNA"/>
</dbReference>
<dbReference type="InterPro" id="IPR005514">
    <property type="entry name" value="DUF316"/>
</dbReference>
<keyword evidence="6" id="KW-1267">Proteomics identification</keyword>
<sequence length="401" mass="44104">MVSCLFSLVAFIILASSSVDAFKLSEEENAALQKTCGTKMREADSYTRKVLNGTIANAGETPWTVALYIPDHLDHSVYTTGTLVSNRHIISYDRLFLTNTTDGIKLRHNLKAVIEKDMECEGNDYLLPSDLVRSVAVFLDLLSVERQSGHEQLDVKSVRILNGCVKSFQFNRVAVIELKKPVHKGQNARPICFGSDFRIYTGYKFFGYGDNRGAVKDATLRHTKIKEVPCKHPSEDLFCVTAENPLCNGDFGGAAVSKFHGSVRAYGVYVDGPYECNKANRRTVYTFANMTKLAESLCDVTGICAPYLPSQQTTVTTTITPVTSIDHTNTTPNPGSFTTGSGTVTGSDGTCPGNPCNGLCVEEDDDDIHIHIRLGKYKKTRNDKDIEIIRRGPKSFGTKSI</sequence>
<proteinExistence type="evidence at protein level"/>
<evidence type="ECO:0007829" key="6">
    <source>
        <dbReference type="PeptideAtlas" id="O76654"/>
    </source>
</evidence>
<dbReference type="PeptideAtlas" id="O76654"/>
<dbReference type="GO" id="GO:0006508">
    <property type="term" value="P:proteolysis"/>
    <property type="evidence" value="ECO:0007669"/>
    <property type="project" value="InterPro"/>
</dbReference>
<dbReference type="InParanoid" id="O76654"/>
<dbReference type="PROSITE" id="PS00482">
    <property type="entry name" value="DIHYDROOROTASE_1"/>
    <property type="match status" value="1"/>
</dbReference>
<feature type="chain" id="PRO_5004160021" evidence="1">
    <location>
        <begin position="22"/>
        <end position="401"/>
    </location>
</feature>
<dbReference type="AGR" id="WB:WBGene00017791"/>
<dbReference type="GO" id="GO:0016812">
    <property type="term" value="F:hydrolase activity, acting on carbon-nitrogen (but not peptide) bonds, in cyclic amides"/>
    <property type="evidence" value="ECO:0007669"/>
    <property type="project" value="InterPro"/>
</dbReference>
<dbReference type="WormBase" id="F25E5.10">
    <property type="protein sequence ID" value="CE07144"/>
    <property type="gene ID" value="WBGene00017791"/>
    <property type="gene designation" value="try-8"/>
</dbReference>
<dbReference type="Proteomes" id="UP000001940">
    <property type="component" value="Chromosome V"/>
</dbReference>
<dbReference type="Pfam" id="PF03761">
    <property type="entry name" value="DUF316"/>
    <property type="match status" value="1"/>
</dbReference>
<dbReference type="UCSC" id="F25E5.10">
    <property type="organism name" value="c. elegans"/>
</dbReference>
<evidence type="ECO:0000313" key="3">
    <source>
        <dbReference type="EMBL" id="CCD65096.1"/>
    </source>
</evidence>
<evidence type="ECO:0000313" key="5">
    <source>
        <dbReference type="WormBase" id="F25E5.10"/>
    </source>
</evidence>
<dbReference type="OrthoDB" id="238681at2759"/>
<dbReference type="FunCoup" id="O76654">
    <property type="interactions" value="124"/>
</dbReference>